<dbReference type="Pfam" id="PF17974">
    <property type="entry name" value="GalBD_like"/>
    <property type="match status" value="1"/>
</dbReference>
<dbReference type="EMBL" id="FNVU01000021">
    <property type="protein sequence ID" value="SEG89894.1"/>
    <property type="molecule type" value="Genomic_DNA"/>
</dbReference>
<dbReference type="InterPro" id="IPR049314">
    <property type="entry name" value="GH101_dom-5"/>
</dbReference>
<name>A0A1H6DXW2_9ACTN</name>
<dbReference type="InterPro" id="IPR014718">
    <property type="entry name" value="GH-type_carb-bd"/>
</dbReference>
<evidence type="ECO:0000259" key="3">
    <source>
        <dbReference type="PROSITE" id="PS50022"/>
    </source>
</evidence>
<dbReference type="GO" id="GO:0030246">
    <property type="term" value="F:carbohydrate binding"/>
    <property type="evidence" value="ECO:0007669"/>
    <property type="project" value="InterPro"/>
</dbReference>
<evidence type="ECO:0000313" key="4">
    <source>
        <dbReference type="EMBL" id="SEG89894.1"/>
    </source>
</evidence>
<feature type="domain" description="F5/8 type C" evidence="3">
    <location>
        <begin position="1358"/>
        <end position="1513"/>
    </location>
</feature>
<dbReference type="GO" id="GO:0033926">
    <property type="term" value="F:endo-alpha-N-acetylgalactosaminidase activity"/>
    <property type="evidence" value="ECO:0007669"/>
    <property type="project" value="InterPro"/>
</dbReference>
<dbReference type="InterPro" id="IPR040633">
    <property type="entry name" value="Gal_mutarotas_3"/>
</dbReference>
<keyword evidence="2" id="KW-0732">Signal</keyword>
<dbReference type="Pfam" id="PF17451">
    <property type="entry name" value="Glyco_hyd_101C"/>
    <property type="match status" value="1"/>
</dbReference>
<dbReference type="Gene3D" id="2.70.98.10">
    <property type="match status" value="1"/>
</dbReference>
<dbReference type="PROSITE" id="PS50022">
    <property type="entry name" value="FA58C_3"/>
    <property type="match status" value="2"/>
</dbReference>
<dbReference type="InterPro" id="IPR000421">
    <property type="entry name" value="FA58C"/>
</dbReference>
<evidence type="ECO:0000256" key="1">
    <source>
        <dbReference type="SAM" id="MobiDB-lite"/>
    </source>
</evidence>
<dbReference type="Pfam" id="PF10633">
    <property type="entry name" value="NPCBM_assoc"/>
    <property type="match status" value="1"/>
</dbReference>
<dbReference type="InterPro" id="IPR040502">
    <property type="entry name" value="GH101_dom-6"/>
</dbReference>
<dbReference type="Pfam" id="PF21466">
    <property type="entry name" value="GH101_dom-5"/>
    <property type="match status" value="1"/>
</dbReference>
<feature type="region of interest" description="Disordered" evidence="1">
    <location>
        <begin position="1373"/>
        <end position="1400"/>
    </location>
</feature>
<reference evidence="4 5" key="1">
    <citation type="submission" date="2016-10" db="EMBL/GenBank/DDBJ databases">
        <authorList>
            <person name="de Groot N.N."/>
        </authorList>
    </citation>
    <scope>NUCLEOTIDE SEQUENCE [LARGE SCALE GENOMIC DNA]</scope>
    <source>
        <strain evidence="4 5">CGMCC 4.2023</strain>
    </source>
</reference>
<dbReference type="Pfam" id="PF12905">
    <property type="entry name" value="Glyco_hydro_101"/>
    <property type="match status" value="1"/>
</dbReference>
<dbReference type="InterPro" id="IPR018905">
    <property type="entry name" value="A-galactase_NEW3"/>
</dbReference>
<feature type="chain" id="PRO_5009296331" evidence="2">
    <location>
        <begin position="40"/>
        <end position="1524"/>
    </location>
</feature>
<feature type="compositionally biased region" description="Polar residues" evidence="1">
    <location>
        <begin position="1376"/>
        <end position="1387"/>
    </location>
</feature>
<evidence type="ECO:0000313" key="5">
    <source>
        <dbReference type="Proteomes" id="UP000236754"/>
    </source>
</evidence>
<dbReference type="Gene3D" id="3.20.20.80">
    <property type="entry name" value="Glycosidases"/>
    <property type="match status" value="1"/>
</dbReference>
<dbReference type="SUPFAM" id="SSF49785">
    <property type="entry name" value="Galactose-binding domain-like"/>
    <property type="match status" value="2"/>
</dbReference>
<dbReference type="Gene3D" id="2.60.40.1180">
    <property type="entry name" value="Golgi alpha-mannosidase II"/>
    <property type="match status" value="1"/>
</dbReference>
<organism evidence="4 5">
    <name type="scientific">Actinacidiphila yanglinensis</name>
    <dbReference type="NCBI Taxonomy" id="310779"/>
    <lineage>
        <taxon>Bacteria</taxon>
        <taxon>Bacillati</taxon>
        <taxon>Actinomycetota</taxon>
        <taxon>Actinomycetes</taxon>
        <taxon>Kitasatosporales</taxon>
        <taxon>Streptomycetaceae</taxon>
        <taxon>Actinacidiphila</taxon>
    </lineage>
</organism>
<dbReference type="InterPro" id="IPR035364">
    <property type="entry name" value="Beta_sandwich_GH101"/>
</dbReference>
<dbReference type="CDD" id="cd14244">
    <property type="entry name" value="GH_101_like"/>
    <property type="match status" value="1"/>
</dbReference>
<sequence>MTSRPPRSPRRRPGRRLASVTALLASLALLSLGATPALAAAPPAQTAAADPGTPIDPAQYSLVGADSQSPAYPAPPALDGTALAAFDNDTGTQWTVAYDVVNGTGVAKTPMPHWLTLDVGGSFTLTGLDYSVKKQDNGPVKDFKVYVTDDAATAKDPNGDWGAPAATGSFHQPAADTDVQTVVFDKPVKGRYVRFEADSAVNGSDNASASELRVRAIGDTTPAPVTPPPPAHPATPVPLSRGGLTVQVAKEFPQVVSYAMDGGTLGGQASVLDTFDINGKAYTATTAMRASGDTATYTSTFAGLPNVTITSAITVTAKRTVVFEVKKIAGSAARTVDELSIPDQSLVSVDTSDPHANLARTRISTDSTTTADQFTAVNGATTPDPAPVGTPYGFVGNSRLSAGLLTDATDDAAQDDNDNGNSRLQSRIVDAGGGARRAELSVGNYTYAPKGATDPRVSTYTLPRTTVVLAGDANGDGEVTWEDGAIAYRDAMTHPLGADRVPERVVQHIPFNFASEATNPFLKTLDNVKRISLATDDLGQWVLEKGYANEGHDSGHPDYGGDYNVRAGGLGDLDELAAQGEKYNADLAVHVNVTEAYPQAKNFSSGLVQGQVNGWDWLNQSYHIDQRTDLGTGAILDRFAELRKQAPGIKTVYIDAYYSSGWLADELATQLHTMGFEVASEWAYKFEGESIWSHWASDKNYGDATNKGINSDIIRFIGNSDRDVWNVDPLLGGSDIKEFEGWTGQDDWNAFYDNIFSQNLPTKFLQHYQVTDWDFGKSAELTGGVRVAMDDGVRQITMGGALVLKGDSYLLPWGEAKGGDGVSSPSDADKMYAFSASGGAHTFDLTAQFAGSRHFTLYKLTDTGRVKAADVTPVDGRVTLTTAANQPYVLVPAGGRAPHTSVDYGQGTGLSDPGFNAGNLTAWHPTGGAAVARTADGDNVARLGTGAASGISQQVKGLKPGKTYTLGADVEIAKGQRRTVDVTVGGTARPAVNSFDTTPAPNEVAADAKEGTYAQRASVTFTAPPGGRVTVGIAASPGAAAVTLDDVRLMADTSVPVLKAGTRAGGGTVVAAEDFEGNQPGWGPFVKGDAGGITDPRTSISDLHAPYSQKAWKNTYSPYDTGTLKGQAVDDVIGGDHSLKSHEENTGLVYRTVPATVPFVAGHAYRVSFRYQTDVDGQWAWVTGADTVGGGEVTSKDLTRDTLAPALDTATYSKDIVAGCGDTWVGLRKLGGAAGTDFVLDDFTVTDLGPSATGPACASVTVPPTAELSPGTPSEYTTTFTNNEAGAATGVRTTLDGLPAGWTAAVEQKGGNAFASVAPGATATTTWLLTAPAGAAGTTAQWKATATYTNGGDTKTVTADAKATVASRALLPPGSMTATADSENRSSGAAEGPVANVLDGDPGTIWHTDYTDTEAPYPHWVTLKLSGPADIDGFGYLDRQSGGPNGRIGDYEIAVSDDGTTWTTVTHGTLADSPQTQQIDFTPVRASYVRFTGLDALNGLPFAAAAEMRVYGSYADPPVGYPPQ</sequence>
<dbReference type="Gene3D" id="2.60.120.260">
    <property type="entry name" value="Galactose-binding domain-like"/>
    <property type="match status" value="4"/>
</dbReference>
<accession>A0A1H6DXW2</accession>
<dbReference type="RefSeq" id="WP_103889789.1">
    <property type="nucleotide sequence ID" value="NZ_FNVU01000021.1"/>
</dbReference>
<dbReference type="Pfam" id="PF18080">
    <property type="entry name" value="Gal_mutarotas_3"/>
    <property type="match status" value="1"/>
</dbReference>
<dbReference type="InterPro" id="IPR025706">
    <property type="entry name" value="Endoa_GalNAc"/>
</dbReference>
<evidence type="ECO:0000256" key="2">
    <source>
        <dbReference type="SAM" id="SignalP"/>
    </source>
</evidence>
<feature type="signal peptide" evidence="2">
    <location>
        <begin position="1"/>
        <end position="39"/>
    </location>
</feature>
<dbReference type="Proteomes" id="UP000236754">
    <property type="component" value="Unassembled WGS sequence"/>
</dbReference>
<protein>
    <submittedName>
        <fullName evidence="4">Endo-alpha-N-acetylgalactosaminidase</fullName>
    </submittedName>
</protein>
<keyword evidence="5" id="KW-1185">Reference proteome</keyword>
<feature type="domain" description="F5/8 type C" evidence="3">
    <location>
        <begin position="46"/>
        <end position="219"/>
    </location>
</feature>
<dbReference type="Pfam" id="PF00754">
    <property type="entry name" value="F5_F8_type_C"/>
    <property type="match status" value="2"/>
</dbReference>
<gene>
    <name evidence="4" type="ORF">SAMN05216223_12114</name>
</gene>
<proteinExistence type="predicted"/>
<dbReference type="InterPro" id="IPR013780">
    <property type="entry name" value="Glyco_hydro_b"/>
</dbReference>
<dbReference type="InterPro" id="IPR008979">
    <property type="entry name" value="Galactose-bd-like_sf"/>
</dbReference>